<keyword evidence="2" id="KW-1185">Reference proteome</keyword>
<accession>A0A8H6ZJ82</accession>
<organism evidence="1 2">
    <name type="scientific">Mycena sanguinolenta</name>
    <dbReference type="NCBI Taxonomy" id="230812"/>
    <lineage>
        <taxon>Eukaryota</taxon>
        <taxon>Fungi</taxon>
        <taxon>Dikarya</taxon>
        <taxon>Basidiomycota</taxon>
        <taxon>Agaricomycotina</taxon>
        <taxon>Agaricomycetes</taxon>
        <taxon>Agaricomycetidae</taxon>
        <taxon>Agaricales</taxon>
        <taxon>Marasmiineae</taxon>
        <taxon>Mycenaceae</taxon>
        <taxon>Mycena</taxon>
    </lineage>
</organism>
<evidence type="ECO:0000313" key="1">
    <source>
        <dbReference type="EMBL" id="KAF7377361.1"/>
    </source>
</evidence>
<evidence type="ECO:0000313" key="2">
    <source>
        <dbReference type="Proteomes" id="UP000623467"/>
    </source>
</evidence>
<reference evidence="1" key="1">
    <citation type="submission" date="2020-05" db="EMBL/GenBank/DDBJ databases">
        <title>Mycena genomes resolve the evolution of fungal bioluminescence.</title>
        <authorList>
            <person name="Tsai I.J."/>
        </authorList>
    </citation>
    <scope>NUCLEOTIDE SEQUENCE</scope>
    <source>
        <strain evidence="1">160909Yilan</strain>
    </source>
</reference>
<dbReference type="AlphaFoldDB" id="A0A8H6ZJ82"/>
<name>A0A8H6ZJ82_9AGAR</name>
<gene>
    <name evidence="1" type="ORF">MSAN_00157300</name>
</gene>
<protein>
    <submittedName>
        <fullName evidence="1">Uncharacterized protein</fullName>
    </submittedName>
</protein>
<dbReference type="EMBL" id="JACAZH010000001">
    <property type="protein sequence ID" value="KAF7377361.1"/>
    <property type="molecule type" value="Genomic_DNA"/>
</dbReference>
<dbReference type="Proteomes" id="UP000623467">
    <property type="component" value="Unassembled WGS sequence"/>
</dbReference>
<sequence length="191" mass="21193">MCPNPMRRRATRTLHHGTPPPLPAIHILILNVNTHIRSHDSCLGRSPRPSPVYVPSTISYDLDDHGHSVPILCDVVPIDISPHSARLRPLEEYEHGSDSARAHVPPQKRVPLAVESPVNASRSLSRSYASPWPHLLRLDLTPPADSSPTAPDVRTYRISQAYFHGGTIIGAPLSLILKRAIPHPPRRRRIV</sequence>
<comment type="caution">
    <text evidence="1">The sequence shown here is derived from an EMBL/GenBank/DDBJ whole genome shotgun (WGS) entry which is preliminary data.</text>
</comment>
<proteinExistence type="predicted"/>